<comment type="subcellular location">
    <subcellularLocation>
        <location evidence="1">Endomembrane system</location>
        <topology evidence="1">Multi-pass membrane protein</topology>
    </subcellularLocation>
</comment>
<dbReference type="OrthoDB" id="9811969at2"/>
<dbReference type="PANTHER" id="PTHR12714">
    <property type="entry name" value="PROTEIN-S ISOPRENYLCYSTEINE O-METHYLTRANSFERASE"/>
    <property type="match status" value="1"/>
</dbReference>
<gene>
    <name evidence="7" type="ORF">E2A64_12780</name>
</gene>
<evidence type="ECO:0000256" key="2">
    <source>
        <dbReference type="ARBA" id="ARBA00022692"/>
    </source>
</evidence>
<keyword evidence="3 6" id="KW-1133">Transmembrane helix</keyword>
<dbReference type="InterPro" id="IPR007318">
    <property type="entry name" value="Phopholipid_MeTrfase"/>
</dbReference>
<comment type="caution">
    <text evidence="7">The sequence shown here is derived from an EMBL/GenBank/DDBJ whole genome shotgun (WGS) entry which is preliminary data.</text>
</comment>
<dbReference type="PANTHER" id="PTHR12714:SF24">
    <property type="entry name" value="SLR1182 PROTEIN"/>
    <property type="match status" value="1"/>
</dbReference>
<feature type="transmembrane region" description="Helical" evidence="6">
    <location>
        <begin position="119"/>
        <end position="152"/>
    </location>
</feature>
<keyword evidence="7" id="KW-0489">Methyltransferase</keyword>
<dbReference type="AlphaFoldDB" id="A0A4R5PLE6"/>
<dbReference type="GO" id="GO:0012505">
    <property type="term" value="C:endomembrane system"/>
    <property type="evidence" value="ECO:0007669"/>
    <property type="project" value="UniProtKB-SubCell"/>
</dbReference>
<proteinExistence type="predicted"/>
<dbReference type="Gene3D" id="1.20.120.1630">
    <property type="match status" value="1"/>
</dbReference>
<keyword evidence="2 6" id="KW-0812">Transmembrane</keyword>
<sequence length="180" mass="20249">MTDVRIDQTAQPTGTSYRQARRSGMPMNACKKRPTIFPWPPVLLVTAVIAGLVLGHNAPYEITFPMARPSGLALIVTGLLIDIWAMAALRKARTTIWPNRSSSHLVVNGPFSYTRNPIYISNVMLLLGAGLLLGNFWFIPLAVIDAVLTYFLAIRREEKHLNANFGYKYEAYCRAVRRWI</sequence>
<name>A0A4R5PLE6_9HYPH</name>
<accession>A0A4R5PLE6</accession>
<keyword evidence="4 6" id="KW-0472">Membrane</keyword>
<evidence type="ECO:0000256" key="5">
    <source>
        <dbReference type="SAM" id="MobiDB-lite"/>
    </source>
</evidence>
<evidence type="ECO:0000256" key="1">
    <source>
        <dbReference type="ARBA" id="ARBA00004127"/>
    </source>
</evidence>
<evidence type="ECO:0000313" key="7">
    <source>
        <dbReference type="EMBL" id="TDH36158.1"/>
    </source>
</evidence>
<dbReference type="GO" id="GO:0032259">
    <property type="term" value="P:methylation"/>
    <property type="evidence" value="ECO:0007669"/>
    <property type="project" value="UniProtKB-KW"/>
</dbReference>
<organism evidence="7 8">
    <name type="scientific">Pseudohoeflea suaedae</name>
    <dbReference type="NCBI Taxonomy" id="877384"/>
    <lineage>
        <taxon>Bacteria</taxon>
        <taxon>Pseudomonadati</taxon>
        <taxon>Pseudomonadota</taxon>
        <taxon>Alphaproteobacteria</taxon>
        <taxon>Hyphomicrobiales</taxon>
        <taxon>Rhizobiaceae</taxon>
        <taxon>Pseudohoeflea</taxon>
    </lineage>
</organism>
<dbReference type="GO" id="GO:0008168">
    <property type="term" value="F:methyltransferase activity"/>
    <property type="evidence" value="ECO:0007669"/>
    <property type="project" value="UniProtKB-KW"/>
</dbReference>
<evidence type="ECO:0000256" key="4">
    <source>
        <dbReference type="ARBA" id="ARBA00023136"/>
    </source>
</evidence>
<feature type="transmembrane region" description="Helical" evidence="6">
    <location>
        <begin position="36"/>
        <end position="58"/>
    </location>
</feature>
<dbReference type="RefSeq" id="WP_133284856.1">
    <property type="nucleotide sequence ID" value="NZ_SMSI01000002.1"/>
</dbReference>
<protein>
    <submittedName>
        <fullName evidence="7">Isoprenylcysteine carboxylmethyltransferase family protein</fullName>
    </submittedName>
</protein>
<keyword evidence="8" id="KW-1185">Reference proteome</keyword>
<evidence type="ECO:0000313" key="8">
    <source>
        <dbReference type="Proteomes" id="UP000295131"/>
    </source>
</evidence>
<evidence type="ECO:0000256" key="6">
    <source>
        <dbReference type="SAM" id="Phobius"/>
    </source>
</evidence>
<reference evidence="7 8" key="1">
    <citation type="journal article" date="2013" name="Int. J. Syst. Evol. Microbiol.">
        <title>Hoeflea suaedae sp. nov., an endophytic bacterium isolated from the root of the halophyte Suaeda maritima.</title>
        <authorList>
            <person name="Chung E.J."/>
            <person name="Park J.A."/>
            <person name="Pramanik P."/>
            <person name="Bibi F."/>
            <person name="Jeon C.O."/>
            <person name="Chung Y.R."/>
        </authorList>
    </citation>
    <scope>NUCLEOTIDE SEQUENCE [LARGE SCALE GENOMIC DNA]</scope>
    <source>
        <strain evidence="7 8">YC6898</strain>
    </source>
</reference>
<feature type="region of interest" description="Disordered" evidence="5">
    <location>
        <begin position="1"/>
        <end position="24"/>
    </location>
</feature>
<feature type="compositionally biased region" description="Polar residues" evidence="5">
    <location>
        <begin position="8"/>
        <end position="18"/>
    </location>
</feature>
<evidence type="ECO:0000256" key="3">
    <source>
        <dbReference type="ARBA" id="ARBA00022989"/>
    </source>
</evidence>
<keyword evidence="7" id="KW-0808">Transferase</keyword>
<dbReference type="EMBL" id="SMSI01000002">
    <property type="protein sequence ID" value="TDH36158.1"/>
    <property type="molecule type" value="Genomic_DNA"/>
</dbReference>
<feature type="transmembrane region" description="Helical" evidence="6">
    <location>
        <begin position="70"/>
        <end position="89"/>
    </location>
</feature>
<dbReference type="Pfam" id="PF04191">
    <property type="entry name" value="PEMT"/>
    <property type="match status" value="1"/>
</dbReference>
<dbReference type="Proteomes" id="UP000295131">
    <property type="component" value="Unassembled WGS sequence"/>
</dbReference>